<evidence type="ECO:0000256" key="5">
    <source>
        <dbReference type="SAM" id="MobiDB-lite"/>
    </source>
</evidence>
<dbReference type="RefSeq" id="WP_160953433.1">
    <property type="nucleotide sequence ID" value="NZ_WWEQ01000032.1"/>
</dbReference>
<dbReference type="SUPFAM" id="SSF144091">
    <property type="entry name" value="Rhomboid-like"/>
    <property type="match status" value="1"/>
</dbReference>
<dbReference type="InterPro" id="IPR035952">
    <property type="entry name" value="Rhomboid-like_sf"/>
</dbReference>
<evidence type="ECO:0000256" key="2">
    <source>
        <dbReference type="ARBA" id="ARBA00022692"/>
    </source>
</evidence>
<sequence>MGYPQPPPPAAPRHRPLGRLASPLALLALMWLIRVLDSVLPGSFNGLAQHAWNPATLLGIFASPLLHSSWAHLIANTVPFLILGCLVAAQGTARFWYVTLVATVSAGLGAFVLALPGTVTVGASGLVFGYFGYLLASAVSAAGWAQRLLQGGVALLVAAVFGASMLTGLIPRADGISWQAHLCGAAGGVLAAWWIRHRRGPRRQGPADLDWSEHGARGRLG</sequence>
<gene>
    <name evidence="8" type="ORF">GSY69_08525</name>
</gene>
<feature type="transmembrane region" description="Helical" evidence="6">
    <location>
        <begin position="95"/>
        <end position="115"/>
    </location>
</feature>
<organism evidence="8 9">
    <name type="scientific">Brevibacterium rongguiense</name>
    <dbReference type="NCBI Taxonomy" id="2695267"/>
    <lineage>
        <taxon>Bacteria</taxon>
        <taxon>Bacillati</taxon>
        <taxon>Actinomycetota</taxon>
        <taxon>Actinomycetes</taxon>
        <taxon>Micrococcales</taxon>
        <taxon>Brevibacteriaceae</taxon>
        <taxon>Brevibacterium</taxon>
    </lineage>
</organism>
<evidence type="ECO:0000256" key="1">
    <source>
        <dbReference type="ARBA" id="ARBA00004141"/>
    </source>
</evidence>
<dbReference type="GO" id="GO:0004252">
    <property type="term" value="F:serine-type endopeptidase activity"/>
    <property type="evidence" value="ECO:0007669"/>
    <property type="project" value="InterPro"/>
</dbReference>
<keyword evidence="8" id="KW-0378">Hydrolase</keyword>
<dbReference type="EMBL" id="WWEQ01000032">
    <property type="protein sequence ID" value="MYM20007.1"/>
    <property type="molecule type" value="Genomic_DNA"/>
</dbReference>
<proteinExistence type="predicted"/>
<feature type="transmembrane region" description="Helical" evidence="6">
    <location>
        <begin position="70"/>
        <end position="88"/>
    </location>
</feature>
<evidence type="ECO:0000256" key="4">
    <source>
        <dbReference type="ARBA" id="ARBA00023136"/>
    </source>
</evidence>
<dbReference type="Pfam" id="PF01694">
    <property type="entry name" value="Rhomboid"/>
    <property type="match status" value="1"/>
</dbReference>
<evidence type="ECO:0000313" key="8">
    <source>
        <dbReference type="EMBL" id="MYM20007.1"/>
    </source>
</evidence>
<comment type="subcellular location">
    <subcellularLocation>
        <location evidence="1">Membrane</location>
        <topology evidence="1">Multi-pass membrane protein</topology>
    </subcellularLocation>
</comment>
<keyword evidence="2 6" id="KW-0812">Transmembrane</keyword>
<evidence type="ECO:0000259" key="7">
    <source>
        <dbReference type="Pfam" id="PF01694"/>
    </source>
</evidence>
<dbReference type="AlphaFoldDB" id="A0A6N9H7D2"/>
<dbReference type="PANTHER" id="PTHR43066:SF5">
    <property type="entry name" value="RHOMBOID-LIKE PROTEIN 11, CHLOROPLASTIC-RELATED"/>
    <property type="match status" value="1"/>
</dbReference>
<keyword evidence="8" id="KW-0645">Protease</keyword>
<feature type="region of interest" description="Disordered" evidence="5">
    <location>
        <begin position="201"/>
        <end position="221"/>
    </location>
</feature>
<feature type="transmembrane region" description="Helical" evidence="6">
    <location>
        <begin position="152"/>
        <end position="170"/>
    </location>
</feature>
<dbReference type="InterPro" id="IPR022764">
    <property type="entry name" value="Peptidase_S54_rhomboid_dom"/>
</dbReference>
<evidence type="ECO:0000256" key="3">
    <source>
        <dbReference type="ARBA" id="ARBA00022989"/>
    </source>
</evidence>
<evidence type="ECO:0000256" key="6">
    <source>
        <dbReference type="SAM" id="Phobius"/>
    </source>
</evidence>
<dbReference type="Gene3D" id="1.20.1540.10">
    <property type="entry name" value="Rhomboid-like"/>
    <property type="match status" value="1"/>
</dbReference>
<keyword evidence="4 6" id="KW-0472">Membrane</keyword>
<evidence type="ECO:0000313" key="9">
    <source>
        <dbReference type="Proteomes" id="UP000469215"/>
    </source>
</evidence>
<feature type="transmembrane region" description="Helical" evidence="6">
    <location>
        <begin position="176"/>
        <end position="195"/>
    </location>
</feature>
<dbReference type="GO" id="GO:0006508">
    <property type="term" value="P:proteolysis"/>
    <property type="evidence" value="ECO:0007669"/>
    <property type="project" value="UniProtKB-KW"/>
</dbReference>
<comment type="caution">
    <text evidence="8">The sequence shown here is derived from an EMBL/GenBank/DDBJ whole genome shotgun (WGS) entry which is preliminary data.</text>
</comment>
<reference evidence="8 9" key="1">
    <citation type="submission" date="2020-01" db="EMBL/GenBank/DDBJ databases">
        <authorList>
            <person name="Deng T."/>
        </authorList>
    </citation>
    <scope>NUCLEOTIDE SEQUENCE [LARGE SCALE GENOMIC DNA]</scope>
    <source>
        <strain evidence="8 9">5221</strain>
    </source>
</reference>
<feature type="transmembrane region" description="Helical" evidence="6">
    <location>
        <begin position="127"/>
        <end position="145"/>
    </location>
</feature>
<accession>A0A6N9H7D2</accession>
<dbReference type="PANTHER" id="PTHR43066">
    <property type="entry name" value="RHOMBOID-RELATED PROTEIN"/>
    <property type="match status" value="1"/>
</dbReference>
<feature type="compositionally biased region" description="Basic and acidic residues" evidence="5">
    <location>
        <begin position="211"/>
        <end position="221"/>
    </location>
</feature>
<keyword evidence="9" id="KW-1185">Reference proteome</keyword>
<keyword evidence="3 6" id="KW-1133">Transmembrane helix</keyword>
<dbReference type="Proteomes" id="UP000469215">
    <property type="component" value="Unassembled WGS sequence"/>
</dbReference>
<protein>
    <submittedName>
        <fullName evidence="8">Rhomboid family intramembrane serine protease</fullName>
    </submittedName>
</protein>
<name>A0A6N9H7D2_9MICO</name>
<dbReference type="GO" id="GO:0016020">
    <property type="term" value="C:membrane"/>
    <property type="evidence" value="ECO:0007669"/>
    <property type="project" value="UniProtKB-SubCell"/>
</dbReference>
<feature type="domain" description="Peptidase S54 rhomboid" evidence="7">
    <location>
        <begin position="57"/>
        <end position="196"/>
    </location>
</feature>